<evidence type="ECO:0000313" key="14">
    <source>
        <dbReference type="EMBL" id="CAH7674107.1"/>
    </source>
</evidence>
<dbReference type="InterPro" id="IPR000086">
    <property type="entry name" value="NUDIX_hydrolase_dom"/>
</dbReference>
<keyword evidence="15" id="KW-1185">Reference proteome</keyword>
<dbReference type="AlphaFoldDB" id="A0AAV0B0B8"/>
<dbReference type="GO" id="GO:0004452">
    <property type="term" value="F:isopentenyl-diphosphate delta-isomerase activity"/>
    <property type="evidence" value="ECO:0007669"/>
    <property type="project" value="UniProtKB-EC"/>
</dbReference>
<keyword evidence="8" id="KW-0752">Steroid biosynthesis</keyword>
<keyword evidence="10" id="KW-0414">Isoprene biosynthesis</keyword>
<evidence type="ECO:0000256" key="7">
    <source>
        <dbReference type="ARBA" id="ARBA00022842"/>
    </source>
</evidence>
<comment type="cofactor">
    <cofactor evidence="1">
        <name>Mg(2+)</name>
        <dbReference type="ChEBI" id="CHEBI:18420"/>
    </cofactor>
</comment>
<evidence type="ECO:0000256" key="6">
    <source>
        <dbReference type="ARBA" id="ARBA00022723"/>
    </source>
</evidence>
<dbReference type="InterPro" id="IPR015797">
    <property type="entry name" value="NUDIX_hydrolase-like_dom_sf"/>
</dbReference>
<dbReference type="GO" id="GO:0009240">
    <property type="term" value="P:isopentenyl diphosphate biosynthetic process"/>
    <property type="evidence" value="ECO:0007669"/>
    <property type="project" value="TreeGrafter"/>
</dbReference>
<reference evidence="14" key="1">
    <citation type="submission" date="2022-06" db="EMBL/GenBank/DDBJ databases">
        <authorList>
            <consortium name="SYNGENTA / RWTH Aachen University"/>
        </authorList>
    </citation>
    <scope>NUCLEOTIDE SEQUENCE</scope>
</reference>
<keyword evidence="9" id="KW-0443">Lipid metabolism</keyword>
<feature type="domain" description="Nudix hydrolase" evidence="13">
    <location>
        <begin position="55"/>
        <end position="220"/>
    </location>
</feature>
<dbReference type="FunFam" id="3.90.79.10:FF:000012">
    <property type="entry name" value="Isopentenyl-diphosphate Delta-isomerase 1"/>
    <property type="match status" value="1"/>
</dbReference>
<dbReference type="PROSITE" id="PS51462">
    <property type="entry name" value="NUDIX"/>
    <property type="match status" value="1"/>
</dbReference>
<keyword evidence="5" id="KW-0444">Lipid biosynthesis</keyword>
<dbReference type="EMBL" id="CALTRL010001903">
    <property type="protein sequence ID" value="CAH7674107.1"/>
    <property type="molecule type" value="Genomic_DNA"/>
</dbReference>
<evidence type="ECO:0000256" key="9">
    <source>
        <dbReference type="ARBA" id="ARBA00023098"/>
    </source>
</evidence>
<proteinExistence type="inferred from homology"/>
<evidence type="ECO:0000256" key="4">
    <source>
        <dbReference type="ARBA" id="ARBA00012057"/>
    </source>
</evidence>
<evidence type="ECO:0000256" key="10">
    <source>
        <dbReference type="ARBA" id="ARBA00023229"/>
    </source>
</evidence>
<evidence type="ECO:0000256" key="12">
    <source>
        <dbReference type="ARBA" id="ARBA00029294"/>
    </source>
</evidence>
<dbReference type="Gene3D" id="3.90.79.10">
    <property type="entry name" value="Nucleoside Triphosphate Pyrophosphohydrolase"/>
    <property type="match status" value="1"/>
</dbReference>
<dbReference type="SUPFAM" id="SSF55811">
    <property type="entry name" value="Nudix"/>
    <property type="match status" value="1"/>
</dbReference>
<name>A0AAV0B0B8_PHAPC</name>
<gene>
    <name evidence="14" type="ORF">PPACK8108_LOCUS9007</name>
</gene>
<dbReference type="PANTHER" id="PTHR10885:SF0">
    <property type="entry name" value="ISOPENTENYL-DIPHOSPHATE DELTA-ISOMERASE"/>
    <property type="match status" value="1"/>
</dbReference>
<comment type="similarity">
    <text evidence="3">Belongs to the IPP isomerase type 1 family.</text>
</comment>
<organism evidence="14 15">
    <name type="scientific">Phakopsora pachyrhizi</name>
    <name type="common">Asian soybean rust disease fungus</name>
    <dbReference type="NCBI Taxonomy" id="170000"/>
    <lineage>
        <taxon>Eukaryota</taxon>
        <taxon>Fungi</taxon>
        <taxon>Dikarya</taxon>
        <taxon>Basidiomycota</taxon>
        <taxon>Pucciniomycotina</taxon>
        <taxon>Pucciniomycetes</taxon>
        <taxon>Pucciniales</taxon>
        <taxon>Phakopsoraceae</taxon>
        <taxon>Phakopsora</taxon>
    </lineage>
</organism>
<keyword evidence="11" id="KW-0413">Isomerase</keyword>
<protein>
    <recommendedName>
        <fullName evidence="4">isopentenyl-diphosphate Delta-isomerase</fullName>
        <ecNumber evidence="4">5.3.3.2</ecNumber>
    </recommendedName>
</protein>
<evidence type="ECO:0000259" key="13">
    <source>
        <dbReference type="PROSITE" id="PS51462"/>
    </source>
</evidence>
<evidence type="ECO:0000256" key="1">
    <source>
        <dbReference type="ARBA" id="ARBA00001946"/>
    </source>
</evidence>
<dbReference type="EC" id="5.3.3.2" evidence="4"/>
<dbReference type="GO" id="GO:0006694">
    <property type="term" value="P:steroid biosynthetic process"/>
    <property type="evidence" value="ECO:0007669"/>
    <property type="project" value="UniProtKB-KW"/>
</dbReference>
<comment type="catalytic activity">
    <reaction evidence="12">
        <text>isopentenyl diphosphate = dimethylallyl diphosphate</text>
        <dbReference type="Rhea" id="RHEA:23284"/>
        <dbReference type="ChEBI" id="CHEBI:57623"/>
        <dbReference type="ChEBI" id="CHEBI:128769"/>
        <dbReference type="EC" id="5.3.3.2"/>
    </reaction>
    <physiologicalReaction direction="left-to-right" evidence="12">
        <dbReference type="Rhea" id="RHEA:23285"/>
    </physiologicalReaction>
</comment>
<sequence length="258" mass="29516">MIEPVRSLELEGHNEEQVALMEERLILLDRDDNPIGKESKKTCHLMVNIQPPLSLLHRAFSVFLFRPSDGKLLLQKRASEKITFPSLWTNTCCSHPLAIESEMETSEEIGERLCFASNLNASSLDSGVRRAAQRKLNHELGIKAKQVPLSNFTYLTRIHYLAPSDGIWGEHEIDYILFITADVDLNVNLNECSDVTWVSPSELRAMIADPSNSFTPWFELIVNKFLFSWWEELLKQSEGKSVDTKLLTNFQDGKIHRM</sequence>
<keyword evidence="6" id="KW-0479">Metal-binding</keyword>
<evidence type="ECO:0000256" key="5">
    <source>
        <dbReference type="ARBA" id="ARBA00022516"/>
    </source>
</evidence>
<keyword evidence="7" id="KW-0460">Magnesium</keyword>
<evidence type="ECO:0000256" key="2">
    <source>
        <dbReference type="ARBA" id="ARBA00004826"/>
    </source>
</evidence>
<accession>A0AAV0B0B8</accession>
<dbReference type="GO" id="GO:0005737">
    <property type="term" value="C:cytoplasm"/>
    <property type="evidence" value="ECO:0007669"/>
    <property type="project" value="TreeGrafter"/>
</dbReference>
<evidence type="ECO:0000256" key="8">
    <source>
        <dbReference type="ARBA" id="ARBA00022955"/>
    </source>
</evidence>
<dbReference type="PIRSF" id="PIRSF018427">
    <property type="entry name" value="Isopntndiph_ism"/>
    <property type="match status" value="1"/>
</dbReference>
<dbReference type="PANTHER" id="PTHR10885">
    <property type="entry name" value="ISOPENTENYL-DIPHOSPHATE DELTA-ISOMERASE"/>
    <property type="match status" value="1"/>
</dbReference>
<comment type="caution">
    <text evidence="14">The sequence shown here is derived from an EMBL/GenBank/DDBJ whole genome shotgun (WGS) entry which is preliminary data.</text>
</comment>
<dbReference type="Pfam" id="PF00293">
    <property type="entry name" value="NUDIX"/>
    <property type="match status" value="1"/>
</dbReference>
<dbReference type="Proteomes" id="UP001153365">
    <property type="component" value="Unassembled WGS sequence"/>
</dbReference>
<evidence type="ECO:0000256" key="3">
    <source>
        <dbReference type="ARBA" id="ARBA00007579"/>
    </source>
</evidence>
<dbReference type="NCBIfam" id="TIGR02150">
    <property type="entry name" value="IPP_isom_1"/>
    <property type="match status" value="1"/>
</dbReference>
<evidence type="ECO:0000313" key="15">
    <source>
        <dbReference type="Proteomes" id="UP001153365"/>
    </source>
</evidence>
<dbReference type="InterPro" id="IPR011876">
    <property type="entry name" value="IsopentenylPP_isomerase_typ1"/>
</dbReference>
<comment type="pathway">
    <text evidence="2">Isoprenoid biosynthesis; dimethylallyl diphosphate biosynthesis; dimethylallyl diphosphate from isopentenyl diphosphate: step 1/1.</text>
</comment>
<evidence type="ECO:0000256" key="11">
    <source>
        <dbReference type="ARBA" id="ARBA00023235"/>
    </source>
</evidence>
<dbReference type="CDD" id="cd02885">
    <property type="entry name" value="NUDIX_IPP_Isomerase"/>
    <property type="match status" value="1"/>
</dbReference>
<dbReference type="GO" id="GO:0046872">
    <property type="term" value="F:metal ion binding"/>
    <property type="evidence" value="ECO:0007669"/>
    <property type="project" value="UniProtKB-KW"/>
</dbReference>